<organism evidence="9 10">
    <name type="scientific">Acrodontium crateriforme</name>
    <dbReference type="NCBI Taxonomy" id="150365"/>
    <lineage>
        <taxon>Eukaryota</taxon>
        <taxon>Fungi</taxon>
        <taxon>Dikarya</taxon>
        <taxon>Ascomycota</taxon>
        <taxon>Pezizomycotina</taxon>
        <taxon>Dothideomycetes</taxon>
        <taxon>Dothideomycetidae</taxon>
        <taxon>Mycosphaerellales</taxon>
        <taxon>Teratosphaeriaceae</taxon>
        <taxon>Acrodontium</taxon>
    </lineage>
</organism>
<accession>A0AAQ3MBQ8</accession>
<keyword evidence="8" id="KW-0812">Transmembrane</keyword>
<dbReference type="EMBL" id="CP138593">
    <property type="protein sequence ID" value="WPH04790.1"/>
    <property type="molecule type" value="Genomic_DNA"/>
</dbReference>
<dbReference type="GO" id="GO:0005506">
    <property type="term" value="F:iron ion binding"/>
    <property type="evidence" value="ECO:0007669"/>
    <property type="project" value="InterPro"/>
</dbReference>
<dbReference type="GO" id="GO:0004497">
    <property type="term" value="F:monooxygenase activity"/>
    <property type="evidence" value="ECO:0007669"/>
    <property type="project" value="UniProtKB-KW"/>
</dbReference>
<evidence type="ECO:0000256" key="5">
    <source>
        <dbReference type="ARBA" id="ARBA00023004"/>
    </source>
</evidence>
<evidence type="ECO:0008006" key="11">
    <source>
        <dbReference type="Google" id="ProtNLM"/>
    </source>
</evidence>
<dbReference type="Gene3D" id="1.10.630.10">
    <property type="entry name" value="Cytochrome P450"/>
    <property type="match status" value="1"/>
</dbReference>
<keyword evidence="8" id="KW-0472">Membrane</keyword>
<dbReference type="Proteomes" id="UP001303373">
    <property type="component" value="Chromosome 14"/>
</dbReference>
<dbReference type="PRINTS" id="PR00465">
    <property type="entry name" value="EP450IV"/>
</dbReference>
<evidence type="ECO:0000256" key="2">
    <source>
        <dbReference type="ARBA" id="ARBA00010617"/>
    </source>
</evidence>
<keyword evidence="5 7" id="KW-0408">Iron</keyword>
<dbReference type="GO" id="GO:0016705">
    <property type="term" value="F:oxidoreductase activity, acting on paired donors, with incorporation or reduction of molecular oxygen"/>
    <property type="evidence" value="ECO:0007669"/>
    <property type="project" value="InterPro"/>
</dbReference>
<dbReference type="Pfam" id="PF00067">
    <property type="entry name" value="p450"/>
    <property type="match status" value="1"/>
</dbReference>
<feature type="binding site" description="axial binding residue" evidence="7">
    <location>
        <position position="511"/>
    </location>
    <ligand>
        <name>heme</name>
        <dbReference type="ChEBI" id="CHEBI:30413"/>
    </ligand>
    <ligandPart>
        <name>Fe</name>
        <dbReference type="ChEBI" id="CHEBI:18248"/>
    </ligandPart>
</feature>
<protein>
    <recommendedName>
        <fullName evidence="11">Cytochrome P450</fullName>
    </recommendedName>
</protein>
<keyword evidence="10" id="KW-1185">Reference proteome</keyword>
<evidence type="ECO:0000256" key="1">
    <source>
        <dbReference type="ARBA" id="ARBA00001971"/>
    </source>
</evidence>
<dbReference type="GO" id="GO:0020037">
    <property type="term" value="F:heme binding"/>
    <property type="evidence" value="ECO:0007669"/>
    <property type="project" value="InterPro"/>
</dbReference>
<dbReference type="PANTHER" id="PTHR46206">
    <property type="entry name" value="CYTOCHROME P450"/>
    <property type="match status" value="1"/>
</dbReference>
<dbReference type="CDD" id="cd11041">
    <property type="entry name" value="CYP503A1-like"/>
    <property type="match status" value="1"/>
</dbReference>
<comment type="similarity">
    <text evidence="2">Belongs to the cytochrome P450 family.</text>
</comment>
<sequence length="567" mass="64431">MSCRSIRQAVSFPVVSISPSASSLISHHLIISSFQLFTMENSTGYLSSDSHHAVNLGMDEPTGKFGLYLMTIGAIALVYLVQSTLTAPKVFKAPFVGFRSFWEPRFLVGLRFSNGALKQVTEGYSKFKAGVFEHGMFKIARNDSDILVISNKYVPELRSLPDEKLSAIRGHIKNLLGKYSTTTILLESDLHTRMLQTKLTPNLGSFVGTIESELEYGLEVEVPKDLQEFKQVHIYELLLRIVARISARVFIGEPHCRNEEWLTTSIQYTENLFTTVMILRRLPKWTHPFVANCLPSYWATHANLATAKKIIIPIVNDRRAKEAENDPEYVKPVDMLQWMMDAADENDGQPHKLAHRQLLLSLASIHTTTMSAAHALYDLCARPEYFEPLREEAKQVIAEDGGWQKTTLNKMRKLDSFLKESQRFNPPSLLAFNRIVMQDMTLSDGIKLPKGTHFAMPAAHILQDDDLENNASSFDGFRYFKKRQDPEEANKHQFAMTDNNSLHFGHGKYSCPGRFFASNEIKMLMAYLLTGYDFKYPEGKSRPVNLTADENLYPDPTARLMMRAREQ</sequence>
<keyword evidence="6" id="KW-0503">Monooxygenase</keyword>
<dbReference type="AlphaFoldDB" id="A0AAQ3MBQ8"/>
<evidence type="ECO:0000256" key="4">
    <source>
        <dbReference type="ARBA" id="ARBA00023002"/>
    </source>
</evidence>
<reference evidence="9 10" key="1">
    <citation type="submission" date="2023-11" db="EMBL/GenBank/DDBJ databases">
        <title>An acidophilic fungus is an integral part of prey digestion in a carnivorous sundew plant.</title>
        <authorList>
            <person name="Tsai I.J."/>
        </authorList>
    </citation>
    <scope>NUCLEOTIDE SEQUENCE [LARGE SCALE GENOMIC DNA]</scope>
    <source>
        <strain evidence="9">169a</strain>
    </source>
</reference>
<proteinExistence type="inferred from homology"/>
<feature type="transmembrane region" description="Helical" evidence="8">
    <location>
        <begin position="65"/>
        <end position="82"/>
    </location>
</feature>
<dbReference type="SUPFAM" id="SSF48264">
    <property type="entry name" value="Cytochrome P450"/>
    <property type="match status" value="1"/>
</dbReference>
<dbReference type="PANTHER" id="PTHR46206:SF6">
    <property type="entry name" value="CYTOCHROME P450 MONOOXYGENASE AN1598-RELATED"/>
    <property type="match status" value="1"/>
</dbReference>
<evidence type="ECO:0000256" key="8">
    <source>
        <dbReference type="SAM" id="Phobius"/>
    </source>
</evidence>
<keyword evidence="7" id="KW-0349">Heme</keyword>
<dbReference type="InterPro" id="IPR002403">
    <property type="entry name" value="Cyt_P450_E_grp-IV"/>
</dbReference>
<keyword evidence="3 7" id="KW-0479">Metal-binding</keyword>
<evidence type="ECO:0000256" key="6">
    <source>
        <dbReference type="ARBA" id="ARBA00023033"/>
    </source>
</evidence>
<evidence type="ECO:0000313" key="9">
    <source>
        <dbReference type="EMBL" id="WPH04790.1"/>
    </source>
</evidence>
<evidence type="ECO:0000313" key="10">
    <source>
        <dbReference type="Proteomes" id="UP001303373"/>
    </source>
</evidence>
<keyword evidence="4" id="KW-0560">Oxidoreductase</keyword>
<name>A0AAQ3MBQ8_9PEZI</name>
<evidence type="ECO:0000256" key="3">
    <source>
        <dbReference type="ARBA" id="ARBA00022723"/>
    </source>
</evidence>
<dbReference type="InterPro" id="IPR036396">
    <property type="entry name" value="Cyt_P450_sf"/>
</dbReference>
<comment type="cofactor">
    <cofactor evidence="1 7">
        <name>heme</name>
        <dbReference type="ChEBI" id="CHEBI:30413"/>
    </cofactor>
</comment>
<keyword evidence="8" id="KW-1133">Transmembrane helix</keyword>
<evidence type="ECO:0000256" key="7">
    <source>
        <dbReference type="PIRSR" id="PIRSR602403-1"/>
    </source>
</evidence>
<dbReference type="InterPro" id="IPR001128">
    <property type="entry name" value="Cyt_P450"/>
</dbReference>
<gene>
    <name evidence="9" type="ORF">R9X50_00768600</name>
</gene>